<dbReference type="InterPro" id="IPR006195">
    <property type="entry name" value="aa-tRNA-synth_II"/>
</dbReference>
<comment type="subcellular location">
    <subcellularLocation>
        <location evidence="1 9">Cytoplasm</location>
    </subcellularLocation>
</comment>
<dbReference type="InterPro" id="IPR004517">
    <property type="entry name" value="HisZ"/>
</dbReference>
<dbReference type="PANTHER" id="PTHR43707:SF6">
    <property type="entry name" value="ATP PHOSPHORIBOSYLTRANSFERASE REGULATORY SUBUNIT"/>
    <property type="match status" value="1"/>
</dbReference>
<reference evidence="12 13" key="1">
    <citation type="submission" date="2019-09" db="EMBL/GenBank/DDBJ databases">
        <title>Complete Genome Sequence of Lactobacillus nenjiangensis SH-Y15, isolated from sauerkraut.</title>
        <authorList>
            <person name="Yang H."/>
        </authorList>
    </citation>
    <scope>NUCLEOTIDE SEQUENCE [LARGE SCALE GENOMIC DNA]</scope>
    <source>
        <strain evidence="12 13">SH-Y15</strain>
    </source>
</reference>
<keyword evidence="6 9" id="KW-0028">Amino-acid biosynthesis</keyword>
<evidence type="ECO:0000256" key="9">
    <source>
        <dbReference type="HAMAP-Rule" id="MF_00125"/>
    </source>
</evidence>
<dbReference type="InterPro" id="IPR004516">
    <property type="entry name" value="HisRS/HisZ"/>
</dbReference>
<comment type="similarity">
    <text evidence="3 9">Belongs to the class-II aminoacyl-tRNA synthetase family. HisZ subfamily.</text>
</comment>
<dbReference type="InterPro" id="IPR041715">
    <property type="entry name" value="HisRS-like_core"/>
</dbReference>
<evidence type="ECO:0000313" key="12">
    <source>
        <dbReference type="EMBL" id="QER66667.1"/>
    </source>
</evidence>
<sequence>MLKNQLPTGVRDELGINAGIKETTVNTIQNYFYQRGFEKIKTPVIEYQDVFEDYDVGQQRLFKFLSASGNSVVLRPDMTLPLARVLSSTQVKLPAKFYYSGDIFRINKALSGSQDEMTQAGAELIGFSSMKAEQECLSMMIELAQILELDSIQIELGLARFVKQILEMLTDNIDQIHAIEEALFSKQITKYNQLIAAFDESEYTSLLKIWPRLFGPAQDVLDEIFPYKFPERLQEKVTELRQLVSWLQVRYPNQNVEIDLSTRAPQDYYTGITFQAYSSQSATFLFSGGRYDHLLNHFQKEKVAAIGLGIDVDQIALISQADCQTTPMTYIYFNDNQWELAEQKLMELDKATLCLVDSLEEAQKVADNNDGQLLDLTAEVIK</sequence>
<organism evidence="12 13">
    <name type="scientific">Paucilactobacillus nenjiangensis</name>
    <dbReference type="NCBI Taxonomy" id="1296540"/>
    <lineage>
        <taxon>Bacteria</taxon>
        <taxon>Bacillati</taxon>
        <taxon>Bacillota</taxon>
        <taxon>Bacilli</taxon>
        <taxon>Lactobacillales</taxon>
        <taxon>Lactobacillaceae</taxon>
        <taxon>Paucilactobacillus</taxon>
    </lineage>
</organism>
<feature type="binding site" evidence="10">
    <location>
        <position position="105"/>
    </location>
    <ligand>
        <name>L-histidine</name>
        <dbReference type="ChEBI" id="CHEBI:57595"/>
    </ligand>
</feature>
<dbReference type="GO" id="GO:0000105">
    <property type="term" value="P:L-histidine biosynthetic process"/>
    <property type="evidence" value="ECO:0007669"/>
    <property type="project" value="UniProtKB-UniRule"/>
</dbReference>
<dbReference type="KEGG" id="lnn:F0161_01485"/>
<evidence type="ECO:0000313" key="13">
    <source>
        <dbReference type="Proteomes" id="UP000325295"/>
    </source>
</evidence>
<evidence type="ECO:0000256" key="2">
    <source>
        <dbReference type="ARBA" id="ARBA00004667"/>
    </source>
</evidence>
<dbReference type="InterPro" id="IPR045864">
    <property type="entry name" value="aa-tRNA-synth_II/BPL/LPL"/>
</dbReference>
<feature type="domain" description="Aminoacyl-transfer RNA synthetases class-II family profile" evidence="11">
    <location>
        <begin position="20"/>
        <end position="327"/>
    </location>
</feature>
<dbReference type="GO" id="GO:0005737">
    <property type="term" value="C:cytoplasm"/>
    <property type="evidence" value="ECO:0007669"/>
    <property type="project" value="UniProtKB-SubCell"/>
</dbReference>
<keyword evidence="7 9" id="KW-0368">Histidine biosynthesis</keyword>
<dbReference type="GO" id="GO:0140096">
    <property type="term" value="F:catalytic activity, acting on a protein"/>
    <property type="evidence" value="ECO:0007669"/>
    <property type="project" value="UniProtKB-ARBA"/>
</dbReference>
<dbReference type="RefSeq" id="WP_150203349.1">
    <property type="nucleotide sequence ID" value="NZ_CAUQTN010000030.1"/>
</dbReference>
<feature type="binding site" evidence="10">
    <location>
        <begin position="268"/>
        <end position="269"/>
    </location>
    <ligand>
        <name>L-histidine</name>
        <dbReference type="ChEBI" id="CHEBI:57595"/>
    </ligand>
</feature>
<keyword evidence="13" id="KW-1185">Reference proteome</keyword>
<dbReference type="PANTHER" id="PTHR43707">
    <property type="entry name" value="HISTIDYL-TRNA SYNTHETASE"/>
    <property type="match status" value="1"/>
</dbReference>
<evidence type="ECO:0000256" key="5">
    <source>
        <dbReference type="ARBA" id="ARBA00022490"/>
    </source>
</evidence>
<dbReference type="UniPathway" id="UPA00031">
    <property type="reaction ID" value="UER00006"/>
</dbReference>
<dbReference type="PIRSF" id="PIRSF001549">
    <property type="entry name" value="His-tRNA_synth"/>
    <property type="match status" value="1"/>
</dbReference>
<feature type="binding site" evidence="10">
    <location>
        <position position="119"/>
    </location>
    <ligand>
        <name>L-histidine</name>
        <dbReference type="ChEBI" id="CHEBI:57595"/>
    </ligand>
</feature>
<evidence type="ECO:0000256" key="4">
    <source>
        <dbReference type="ARBA" id="ARBA00020397"/>
    </source>
</evidence>
<name>A0A5P1X396_9LACO</name>
<gene>
    <name evidence="9" type="primary">hisZ</name>
    <name evidence="12" type="ORF">F0161_01485</name>
</gene>
<dbReference type="Gene3D" id="3.30.930.10">
    <property type="entry name" value="Bira Bifunctional Protein, Domain 2"/>
    <property type="match status" value="1"/>
</dbReference>
<dbReference type="AlphaFoldDB" id="A0A5P1X396"/>
<evidence type="ECO:0000256" key="7">
    <source>
        <dbReference type="ARBA" id="ARBA00023102"/>
    </source>
</evidence>
<feature type="binding site" evidence="10">
    <location>
        <begin position="77"/>
        <end position="79"/>
    </location>
    <ligand>
        <name>L-histidine</name>
        <dbReference type="ChEBI" id="CHEBI:57595"/>
    </ligand>
</feature>
<evidence type="ECO:0000256" key="8">
    <source>
        <dbReference type="ARBA" id="ARBA00025246"/>
    </source>
</evidence>
<keyword evidence="12" id="KW-0808">Transferase</keyword>
<comment type="subunit">
    <text evidence="9">Heteromultimer composed of HisG and HisZ subunits.</text>
</comment>
<dbReference type="GO" id="GO:0016757">
    <property type="term" value="F:glycosyltransferase activity"/>
    <property type="evidence" value="ECO:0007669"/>
    <property type="project" value="UniProtKB-KW"/>
</dbReference>
<keyword evidence="5 9" id="KW-0963">Cytoplasm</keyword>
<dbReference type="Pfam" id="PF13393">
    <property type="entry name" value="tRNA-synt_His"/>
    <property type="match status" value="1"/>
</dbReference>
<dbReference type="HAMAP" id="MF_00125">
    <property type="entry name" value="HisZ"/>
    <property type="match status" value="1"/>
</dbReference>
<comment type="miscellaneous">
    <text evidence="9">This function is generally fulfilled by the C-terminal part of HisG, which is missing in some bacteria such as this one.</text>
</comment>
<evidence type="ECO:0000256" key="3">
    <source>
        <dbReference type="ARBA" id="ARBA00005539"/>
    </source>
</evidence>
<evidence type="ECO:0000256" key="6">
    <source>
        <dbReference type="ARBA" id="ARBA00022605"/>
    </source>
</evidence>
<dbReference type="OrthoDB" id="9800814at2"/>
<dbReference type="Proteomes" id="UP000325295">
    <property type="component" value="Chromosome"/>
</dbReference>
<dbReference type="CDD" id="cd00773">
    <property type="entry name" value="HisRS-like_core"/>
    <property type="match status" value="1"/>
</dbReference>
<protein>
    <recommendedName>
        <fullName evidence="4 9">ATP phosphoribosyltransferase regulatory subunit</fullName>
    </recommendedName>
</protein>
<keyword evidence="12" id="KW-0328">Glycosyltransferase</keyword>
<comment type="function">
    <text evidence="8 9">Required for the first step of histidine biosynthesis. May allow the feedback regulation of ATP phosphoribosyltransferase activity by histidine.</text>
</comment>
<dbReference type="SUPFAM" id="SSF55681">
    <property type="entry name" value="Class II aaRS and biotin synthetases"/>
    <property type="match status" value="1"/>
</dbReference>
<comment type="pathway">
    <text evidence="2 9">Amino-acid biosynthesis; L-histidine biosynthesis; L-histidine from 5-phospho-alpha-D-ribose 1-diphosphate: step 1/9.</text>
</comment>
<feature type="binding site" evidence="10">
    <location>
        <position position="123"/>
    </location>
    <ligand>
        <name>L-histidine</name>
        <dbReference type="ChEBI" id="CHEBI:57595"/>
    </ligand>
</feature>
<accession>A0A5P1X396</accession>
<dbReference type="PROSITE" id="PS50862">
    <property type="entry name" value="AA_TRNA_LIGASE_II"/>
    <property type="match status" value="1"/>
</dbReference>
<dbReference type="GO" id="GO:0006427">
    <property type="term" value="P:histidyl-tRNA aminoacylation"/>
    <property type="evidence" value="ECO:0007669"/>
    <property type="project" value="TreeGrafter"/>
</dbReference>
<dbReference type="GO" id="GO:0004821">
    <property type="term" value="F:histidine-tRNA ligase activity"/>
    <property type="evidence" value="ECO:0007669"/>
    <property type="project" value="TreeGrafter"/>
</dbReference>
<dbReference type="EMBL" id="CP043939">
    <property type="protein sequence ID" value="QER66667.1"/>
    <property type="molecule type" value="Genomic_DNA"/>
</dbReference>
<evidence type="ECO:0000256" key="1">
    <source>
        <dbReference type="ARBA" id="ARBA00004496"/>
    </source>
</evidence>
<proteinExistence type="inferred from homology"/>
<evidence type="ECO:0000259" key="11">
    <source>
        <dbReference type="PROSITE" id="PS50862"/>
    </source>
</evidence>
<evidence type="ECO:0000256" key="10">
    <source>
        <dbReference type="PIRSR" id="PIRSR001549-1"/>
    </source>
</evidence>